<evidence type="ECO:0008006" key="6">
    <source>
        <dbReference type="Google" id="ProtNLM"/>
    </source>
</evidence>
<dbReference type="Pfam" id="PF09992">
    <property type="entry name" value="NAGPA"/>
    <property type="match status" value="1"/>
</dbReference>
<feature type="compositionally biased region" description="Basic residues" evidence="1">
    <location>
        <begin position="1"/>
        <end position="14"/>
    </location>
</feature>
<accession>A0A8J4M4V7</accession>
<name>A0A8J4M4V7_9BACL</name>
<dbReference type="PANTHER" id="PTHR40446">
    <property type="entry name" value="N-ACETYLGLUCOSAMINE-1-PHOSPHODIESTER ALPHA-N-ACETYLGLUCOSAMINIDASE"/>
    <property type="match status" value="1"/>
</dbReference>
<feature type="domain" description="Copper amine oxidase-like N-terminal" evidence="2">
    <location>
        <begin position="814"/>
        <end position="919"/>
    </location>
</feature>
<feature type="domain" description="Phosphodiester glycosidase" evidence="3">
    <location>
        <begin position="269"/>
        <end position="453"/>
    </location>
</feature>
<dbReference type="PANTHER" id="PTHR40446:SF2">
    <property type="entry name" value="N-ACETYLGLUCOSAMINE-1-PHOSPHODIESTER ALPHA-N-ACETYLGLUCOSAMINIDASE"/>
    <property type="match status" value="1"/>
</dbReference>
<feature type="region of interest" description="Disordered" evidence="1">
    <location>
        <begin position="1"/>
        <end position="27"/>
    </location>
</feature>
<dbReference type="InterPro" id="IPR012854">
    <property type="entry name" value="Cu_amine_oxidase-like_N"/>
</dbReference>
<evidence type="ECO:0000256" key="1">
    <source>
        <dbReference type="SAM" id="MobiDB-lite"/>
    </source>
</evidence>
<dbReference type="InterPro" id="IPR018711">
    <property type="entry name" value="NAGPA"/>
</dbReference>
<dbReference type="EMBL" id="BOVK01000075">
    <property type="protein sequence ID" value="GIQ71241.1"/>
    <property type="molecule type" value="Genomic_DNA"/>
</dbReference>
<evidence type="ECO:0000313" key="4">
    <source>
        <dbReference type="EMBL" id="GIQ71241.1"/>
    </source>
</evidence>
<proteinExistence type="predicted"/>
<dbReference type="RefSeq" id="WP_213414040.1">
    <property type="nucleotide sequence ID" value="NZ_BOVK01000075.1"/>
</dbReference>
<comment type="caution">
    <text evidence="4">The sequence shown here is derived from an EMBL/GenBank/DDBJ whole genome shotgun (WGS) entry which is preliminary data.</text>
</comment>
<dbReference type="Pfam" id="PF07833">
    <property type="entry name" value="Cu_amine_oxidN1"/>
    <property type="match status" value="1"/>
</dbReference>
<evidence type="ECO:0000259" key="2">
    <source>
        <dbReference type="Pfam" id="PF07833"/>
    </source>
</evidence>
<evidence type="ECO:0000259" key="3">
    <source>
        <dbReference type="Pfam" id="PF09992"/>
    </source>
</evidence>
<gene>
    <name evidence="4" type="ORF">XYCOK13_40650</name>
</gene>
<keyword evidence="5" id="KW-1185">Reference proteome</keyword>
<dbReference type="Gene3D" id="3.30.457.10">
    <property type="entry name" value="Copper amine oxidase-like, N-terminal domain"/>
    <property type="match status" value="2"/>
</dbReference>
<sequence length="921" mass="100317">MKSKQTAKFFRRSQRNSPATGAGTKQPGLLSSMPWKALCSATLAGLLVTQPVSGPMSALFDADPVRTAAAATLGTASQQKPVLVREENITAGAKLREYVWQFQRGNKAVRTEVQAIVVDLQNPHVKLDVMSGKDGKTASRDTVLNQARHSGAVAGVNGDYFNTAAEFTPIGPQITSGTVVSSPSNHLNGMYTFGITKDNKPIIDTYKFDGKVTAASGASYSLAGINQTYSWFGSGDNLQHTHAHAIHLYTDMWSSKSRGNDGSTTPTEVLIEAGRVSQISAGQALDMTVPEGGYILRAAGRAADFVTSNLQVGDPVQIDYTLTPGNPNNLTNVSDFQMLIGGHTLLVDNGKPAEWTRDVSSIGGHRSRTAIGFSEDRRYVYLVTAEASKNSDGISLSELRNLLVSLGVWKAVNLDGGGSTQMVSRPLGEFNVVLTNETEFGVQRQVVNSVGVYTTAPKGNVAGFLIRGADLLFVGERADYSLNAYDQYYNPMDMSEFEAKWTADNGSFEGNVFRAGRAGTATLKATSGQATQSKTINIVGSDQVQSLRVDAPEMMLTSGAAYTLPVVATLQNGHQRTVPAELIDWQFYGFTGSFEGNRLTVQNVGDAASGQLVARFDGFSTLVHAPTGREQLFTDFEQDALPIGFTSYPADVTGSVRVDSGFAGEAQNRALILEYDFTEGRGTKAAYAVFNQDQGLSVEGEPLQMKVRVNGDNSLNWVRAEVLDGKGDLHRVDITRNMNWRGWKSLNVDLTEYNLAYPIKLKRIYVTSPEEGQDEREAQGAIAIDDISFLYKRELEQDRKPTLKLAVNKKTMTLDNEVRQLDQAPIIMKETTMVPIRFVSDALGGLVFWDNDEKRVTVLKEDRLVELWVDQQGIVMNGSRTTTLVPPTIVGGRTLVPLRLISEAFGWDVQWNNDEKSIILQ</sequence>
<dbReference type="AlphaFoldDB" id="A0A8J4M4V7"/>
<dbReference type="SUPFAM" id="SSF55383">
    <property type="entry name" value="Copper amine oxidase, domain N"/>
    <property type="match status" value="2"/>
</dbReference>
<dbReference type="Proteomes" id="UP000677918">
    <property type="component" value="Unassembled WGS sequence"/>
</dbReference>
<protein>
    <recommendedName>
        <fullName evidence="6">Copper amine oxidase</fullName>
    </recommendedName>
</protein>
<organism evidence="4 5">
    <name type="scientific">Xylanibacillus composti</name>
    <dbReference type="NCBI Taxonomy" id="1572762"/>
    <lineage>
        <taxon>Bacteria</taxon>
        <taxon>Bacillati</taxon>
        <taxon>Bacillota</taxon>
        <taxon>Bacilli</taxon>
        <taxon>Bacillales</taxon>
        <taxon>Paenibacillaceae</taxon>
        <taxon>Xylanibacillus</taxon>
    </lineage>
</organism>
<dbReference type="InterPro" id="IPR036582">
    <property type="entry name" value="Mao_N_sf"/>
</dbReference>
<reference evidence="4" key="1">
    <citation type="submission" date="2021-04" db="EMBL/GenBank/DDBJ databases">
        <title>Draft genome sequence of Xylanibacillus composti strain K13.</title>
        <authorList>
            <person name="Uke A."/>
            <person name="Chhe C."/>
            <person name="Baramee S."/>
            <person name="Kosugi A."/>
        </authorList>
    </citation>
    <scope>NUCLEOTIDE SEQUENCE</scope>
    <source>
        <strain evidence="4">K13</strain>
    </source>
</reference>
<evidence type="ECO:0000313" key="5">
    <source>
        <dbReference type="Proteomes" id="UP000677918"/>
    </source>
</evidence>